<evidence type="ECO:0000313" key="3">
    <source>
        <dbReference type="EMBL" id="MBB3066862.1"/>
    </source>
</evidence>
<reference evidence="3 4" key="1">
    <citation type="submission" date="2020-08" db="EMBL/GenBank/DDBJ databases">
        <title>Genomic Encyclopedia of Type Strains, Phase III (KMG-III): the genomes of soil and plant-associated and newly described type strains.</title>
        <authorList>
            <person name="Whitman W."/>
        </authorList>
    </citation>
    <scope>NUCLEOTIDE SEQUENCE [LARGE SCALE GENOMIC DNA]</scope>
    <source>
        <strain evidence="3 4">CECT 8803</strain>
    </source>
</reference>
<feature type="region of interest" description="Disordered" evidence="1">
    <location>
        <begin position="1"/>
        <end position="25"/>
    </location>
</feature>
<organism evidence="3 4">
    <name type="scientific">Limibacillus halophilus</name>
    <dbReference type="NCBI Taxonomy" id="1579333"/>
    <lineage>
        <taxon>Bacteria</taxon>
        <taxon>Pseudomonadati</taxon>
        <taxon>Pseudomonadota</taxon>
        <taxon>Alphaproteobacteria</taxon>
        <taxon>Rhodospirillales</taxon>
        <taxon>Rhodovibrionaceae</taxon>
        <taxon>Limibacillus</taxon>
    </lineage>
</organism>
<dbReference type="Pfam" id="PF11303">
    <property type="entry name" value="DUF3105"/>
    <property type="match status" value="1"/>
</dbReference>
<keyword evidence="2" id="KW-1133">Transmembrane helix</keyword>
<gene>
    <name evidence="3" type="ORF">FHR98_003173</name>
</gene>
<comment type="caution">
    <text evidence="3">The sequence shown here is derived from an EMBL/GenBank/DDBJ whole genome shotgun (WGS) entry which is preliminary data.</text>
</comment>
<evidence type="ECO:0000256" key="1">
    <source>
        <dbReference type="SAM" id="MobiDB-lite"/>
    </source>
</evidence>
<dbReference type="AlphaFoldDB" id="A0A839SWI9"/>
<evidence type="ECO:0000313" key="4">
    <source>
        <dbReference type="Proteomes" id="UP000581135"/>
    </source>
</evidence>
<dbReference type="RefSeq" id="WP_183417690.1">
    <property type="nucleotide sequence ID" value="NZ_JACHXA010000011.1"/>
</dbReference>
<keyword evidence="2" id="KW-0812">Transmembrane</keyword>
<dbReference type="InterPro" id="IPR021454">
    <property type="entry name" value="DUF3105"/>
</dbReference>
<keyword evidence="2" id="KW-0472">Membrane</keyword>
<sequence>MANKKKQGRTRSSNGRGLNWGGPKKKASRWEPLAIVALMLAGVGYFIWSWSADQKLEETLLALAAEGEPLLEERLERHRDNGRRHLGLGEIFQYGDRYPTSGPHSSIWTRTGVHDSPQPSINLVHALEHGNVVIYIDQPAADVRKTIEEWAGLYTGQWDGIVVTADPGLGEGMVLSAWRHRIQLERFEPEIVAAFIDRFRGRGPEQAVR</sequence>
<feature type="transmembrane region" description="Helical" evidence="2">
    <location>
        <begin position="33"/>
        <end position="51"/>
    </location>
</feature>
<dbReference type="EMBL" id="JACHXA010000011">
    <property type="protein sequence ID" value="MBB3066862.1"/>
    <property type="molecule type" value="Genomic_DNA"/>
</dbReference>
<protein>
    <recommendedName>
        <fullName evidence="5">DUF3105 domain-containing protein</fullName>
    </recommendedName>
</protein>
<evidence type="ECO:0000256" key="2">
    <source>
        <dbReference type="SAM" id="Phobius"/>
    </source>
</evidence>
<name>A0A839SWI9_9PROT</name>
<proteinExistence type="predicted"/>
<accession>A0A839SWI9</accession>
<dbReference type="Proteomes" id="UP000581135">
    <property type="component" value="Unassembled WGS sequence"/>
</dbReference>
<evidence type="ECO:0008006" key="5">
    <source>
        <dbReference type="Google" id="ProtNLM"/>
    </source>
</evidence>
<keyword evidence="4" id="KW-1185">Reference proteome</keyword>